<protein>
    <recommendedName>
        <fullName evidence="2">PHP domain-containing protein</fullName>
    </recommendedName>
</protein>
<organism evidence="1">
    <name type="scientific">marine metagenome</name>
    <dbReference type="NCBI Taxonomy" id="408172"/>
    <lineage>
        <taxon>unclassified sequences</taxon>
        <taxon>metagenomes</taxon>
        <taxon>ecological metagenomes</taxon>
    </lineage>
</organism>
<accession>A0A382K8E9</accession>
<feature type="non-terminal residue" evidence="1">
    <location>
        <position position="165"/>
    </location>
</feature>
<dbReference type="GO" id="GO:0006260">
    <property type="term" value="P:DNA replication"/>
    <property type="evidence" value="ECO:0007669"/>
    <property type="project" value="InterPro"/>
</dbReference>
<gene>
    <name evidence="1" type="ORF">METZ01_LOCUS273604</name>
</gene>
<dbReference type="PANTHER" id="PTHR32294">
    <property type="entry name" value="DNA POLYMERASE III SUBUNIT ALPHA"/>
    <property type="match status" value="1"/>
</dbReference>
<reference evidence="1" key="1">
    <citation type="submission" date="2018-05" db="EMBL/GenBank/DDBJ databases">
        <authorList>
            <person name="Lanie J.A."/>
            <person name="Ng W.-L."/>
            <person name="Kazmierczak K.M."/>
            <person name="Andrzejewski T.M."/>
            <person name="Davidsen T.M."/>
            <person name="Wayne K.J."/>
            <person name="Tettelin H."/>
            <person name="Glass J.I."/>
            <person name="Rusch D."/>
            <person name="Podicherti R."/>
            <person name="Tsui H.-C.T."/>
            <person name="Winkler M.E."/>
        </authorList>
    </citation>
    <scope>NUCLEOTIDE SEQUENCE</scope>
</reference>
<proteinExistence type="predicted"/>
<evidence type="ECO:0000313" key="1">
    <source>
        <dbReference type="EMBL" id="SVC20750.1"/>
    </source>
</evidence>
<dbReference type="EMBL" id="UINC01079082">
    <property type="protein sequence ID" value="SVC20750.1"/>
    <property type="molecule type" value="Genomic_DNA"/>
</dbReference>
<sequence>MSDPHCKIDDLFDNRGGFTLLTGTINGLFGKLLAKGFETEIHELFIKFRDHFKDNFYIEIQRHNDENEKEFENFLLKKSKELEIPLIASHEVFYLNQEMYEAHDALLCIGEKTYVTEKNRLKYSNQHYLKSSEEMKIIFQDLPEALENNYNFPYRCSYKPNLSIP</sequence>
<dbReference type="InterPro" id="IPR004805">
    <property type="entry name" value="DnaE2/DnaE/PolC"/>
</dbReference>
<evidence type="ECO:0008006" key="2">
    <source>
        <dbReference type="Google" id="ProtNLM"/>
    </source>
</evidence>
<dbReference type="GO" id="GO:0008408">
    <property type="term" value="F:3'-5' exonuclease activity"/>
    <property type="evidence" value="ECO:0007669"/>
    <property type="project" value="InterPro"/>
</dbReference>
<dbReference type="AlphaFoldDB" id="A0A382K8E9"/>
<dbReference type="Gene3D" id="3.20.20.140">
    <property type="entry name" value="Metal-dependent hydrolases"/>
    <property type="match status" value="1"/>
</dbReference>
<name>A0A382K8E9_9ZZZZ</name>